<dbReference type="Proteomes" id="UP000265520">
    <property type="component" value="Unassembled WGS sequence"/>
</dbReference>
<evidence type="ECO:0000313" key="3">
    <source>
        <dbReference type="Proteomes" id="UP000265520"/>
    </source>
</evidence>
<reference evidence="2 3" key="1">
    <citation type="journal article" date="2018" name="Front. Plant Sci.">
        <title>Red Clover (Trifolium pratense) and Zigzag Clover (T. medium) - A Picture of Genomic Similarities and Differences.</title>
        <authorList>
            <person name="Dluhosova J."/>
            <person name="Istvanek J."/>
            <person name="Nedelnik J."/>
            <person name="Repkova J."/>
        </authorList>
    </citation>
    <scope>NUCLEOTIDE SEQUENCE [LARGE SCALE GENOMIC DNA]</scope>
    <source>
        <strain evidence="3">cv. 10/8</strain>
        <tissue evidence="2">Leaf</tissue>
    </source>
</reference>
<evidence type="ECO:0000313" key="2">
    <source>
        <dbReference type="EMBL" id="MCI32518.1"/>
    </source>
</evidence>
<accession>A0A392R7C9</accession>
<dbReference type="AlphaFoldDB" id="A0A392R7C9"/>
<organism evidence="2 3">
    <name type="scientific">Trifolium medium</name>
    <dbReference type="NCBI Taxonomy" id="97028"/>
    <lineage>
        <taxon>Eukaryota</taxon>
        <taxon>Viridiplantae</taxon>
        <taxon>Streptophyta</taxon>
        <taxon>Embryophyta</taxon>
        <taxon>Tracheophyta</taxon>
        <taxon>Spermatophyta</taxon>
        <taxon>Magnoliopsida</taxon>
        <taxon>eudicotyledons</taxon>
        <taxon>Gunneridae</taxon>
        <taxon>Pentapetalae</taxon>
        <taxon>rosids</taxon>
        <taxon>fabids</taxon>
        <taxon>Fabales</taxon>
        <taxon>Fabaceae</taxon>
        <taxon>Papilionoideae</taxon>
        <taxon>50 kb inversion clade</taxon>
        <taxon>NPAAA clade</taxon>
        <taxon>Hologalegina</taxon>
        <taxon>IRL clade</taxon>
        <taxon>Trifolieae</taxon>
        <taxon>Trifolium</taxon>
    </lineage>
</organism>
<proteinExistence type="predicted"/>
<comment type="caution">
    <text evidence="2">The sequence shown here is derived from an EMBL/GenBank/DDBJ whole genome shotgun (WGS) entry which is preliminary data.</text>
</comment>
<feature type="non-terminal residue" evidence="2">
    <location>
        <position position="126"/>
    </location>
</feature>
<feature type="region of interest" description="Disordered" evidence="1">
    <location>
        <begin position="1"/>
        <end position="33"/>
    </location>
</feature>
<feature type="non-terminal residue" evidence="2">
    <location>
        <position position="1"/>
    </location>
</feature>
<keyword evidence="3" id="KW-1185">Reference proteome</keyword>
<sequence>IHDVKTSKLKGPSDVNTSASATASKSRKQLKNIDCSKLRRSGRNCQDNPVQVDEVEPRDVEIQIHDVETSKLKGPSEVKTTATATTSKSRKPKKNIDWSKLRRSSMNCRDNPVHDVDTSKLTQAAT</sequence>
<name>A0A392R7C9_9FABA</name>
<evidence type="ECO:0000256" key="1">
    <source>
        <dbReference type="SAM" id="MobiDB-lite"/>
    </source>
</evidence>
<dbReference type="EMBL" id="LXQA010196278">
    <property type="protein sequence ID" value="MCI32518.1"/>
    <property type="molecule type" value="Genomic_DNA"/>
</dbReference>
<protein>
    <submittedName>
        <fullName evidence="2">Uncharacterized protein</fullName>
    </submittedName>
</protein>
<feature type="region of interest" description="Disordered" evidence="1">
    <location>
        <begin position="70"/>
        <end position="126"/>
    </location>
</feature>